<dbReference type="VEuPathDB" id="VectorBase:PHUM588820"/>
<dbReference type="PANTHER" id="PTHR32215:SF0">
    <property type="entry name" value="CILIA- AND FLAGELLA-ASSOCIATED PROTEIN 57"/>
    <property type="match status" value="1"/>
</dbReference>
<dbReference type="KEGG" id="phu:Phum_PHUM588820"/>
<organism>
    <name type="scientific">Pediculus humanus subsp. corporis</name>
    <name type="common">Body louse</name>
    <dbReference type="NCBI Taxonomy" id="121224"/>
    <lineage>
        <taxon>Eukaryota</taxon>
        <taxon>Metazoa</taxon>
        <taxon>Ecdysozoa</taxon>
        <taxon>Arthropoda</taxon>
        <taxon>Hexapoda</taxon>
        <taxon>Insecta</taxon>
        <taxon>Pterygota</taxon>
        <taxon>Neoptera</taxon>
        <taxon>Paraneoptera</taxon>
        <taxon>Psocodea</taxon>
        <taxon>Troctomorpha</taxon>
        <taxon>Phthiraptera</taxon>
        <taxon>Anoplura</taxon>
        <taxon>Pediculidae</taxon>
        <taxon>Pediculus</taxon>
    </lineage>
</organism>
<dbReference type="PANTHER" id="PTHR32215">
    <property type="entry name" value="CILIA- AND FLAGELLA-ASSOCIATED PROTEIN 57"/>
    <property type="match status" value="1"/>
</dbReference>
<dbReference type="EMBL" id="DS235875">
    <property type="protein sequence ID" value="EEB19775.1"/>
    <property type="molecule type" value="Genomic_DNA"/>
</dbReference>
<dbReference type="AlphaFoldDB" id="E0W2B9"/>
<dbReference type="EnsemblMetazoa" id="PHUM588820-RA">
    <property type="protein sequence ID" value="PHUM588820-PA"/>
    <property type="gene ID" value="PHUM588820"/>
</dbReference>
<evidence type="ECO:0000313" key="3">
    <source>
        <dbReference type="Proteomes" id="UP000009046"/>
    </source>
</evidence>
<evidence type="ECO:0000313" key="1">
    <source>
        <dbReference type="EMBL" id="EEB19775.1"/>
    </source>
</evidence>
<dbReference type="RefSeq" id="XP_002432513.1">
    <property type="nucleotide sequence ID" value="XM_002432468.1"/>
</dbReference>
<dbReference type="EMBL" id="AAZO01007175">
    <property type="status" value="NOT_ANNOTATED_CDS"/>
    <property type="molecule type" value="Genomic_DNA"/>
</dbReference>
<dbReference type="InParanoid" id="E0W2B9"/>
<dbReference type="Proteomes" id="UP000009046">
    <property type="component" value="Unassembled WGS sequence"/>
</dbReference>
<dbReference type="OrthoDB" id="10251741at2759"/>
<dbReference type="HOGENOM" id="CLU_960782_0_0_1"/>
<gene>
    <name evidence="2" type="primary">8232686</name>
    <name evidence="1" type="ORF">Phum_PHUM588820</name>
</gene>
<evidence type="ECO:0000313" key="2">
    <source>
        <dbReference type="EnsemblMetazoa" id="PHUM588820-PA"/>
    </source>
</evidence>
<dbReference type="GeneID" id="8232686"/>
<reference evidence="2" key="3">
    <citation type="submission" date="2021-02" db="UniProtKB">
        <authorList>
            <consortium name="EnsemblMetazoa"/>
        </authorList>
    </citation>
    <scope>IDENTIFICATION</scope>
    <source>
        <strain evidence="2">USDA</strain>
    </source>
</reference>
<dbReference type="CTD" id="8232686"/>
<accession>E0W2B9</accession>
<dbReference type="InterPro" id="IPR052993">
    <property type="entry name" value="CFA-57"/>
</dbReference>
<reference evidence="1" key="2">
    <citation type="submission" date="2007-04" db="EMBL/GenBank/DDBJ databases">
        <title>The genome of the human body louse.</title>
        <authorList>
            <consortium name="The Human Body Louse Genome Consortium"/>
            <person name="Kirkness E."/>
            <person name="Walenz B."/>
            <person name="Hass B."/>
            <person name="Bruggner R."/>
            <person name="Strausberg R."/>
        </authorList>
    </citation>
    <scope>NUCLEOTIDE SEQUENCE</scope>
    <source>
        <strain evidence="1">USDA</strain>
    </source>
</reference>
<keyword evidence="3" id="KW-1185">Reference proteome</keyword>
<reference evidence="1" key="1">
    <citation type="submission" date="2007-04" db="EMBL/GenBank/DDBJ databases">
        <title>Annotation of Pediculus humanus corporis strain USDA.</title>
        <authorList>
            <person name="Kirkness E."/>
            <person name="Hannick L."/>
            <person name="Hass B."/>
            <person name="Bruggner R."/>
            <person name="Lawson D."/>
            <person name="Bidwell S."/>
            <person name="Joardar V."/>
            <person name="Caler E."/>
            <person name="Walenz B."/>
            <person name="Inman J."/>
            <person name="Schobel S."/>
            <person name="Galinsky K."/>
            <person name="Amedeo P."/>
            <person name="Strausberg R."/>
        </authorList>
    </citation>
    <scope>NUCLEOTIDE SEQUENCE</scope>
    <source>
        <strain evidence="1">USDA</strain>
    </source>
</reference>
<proteinExistence type="predicted"/>
<protein>
    <submittedName>
        <fullName evidence="1 2">Uncharacterized protein</fullName>
    </submittedName>
</protein>
<sequence>MELSLEDTTFISCSEYGAICIWDVTNAEDKTIVLDKNFTYFNEILITKTDLEEKLSSIRDLTQRTYELEMEHAYQLRHTETVYNEKESLEILETNHTTELYNISSDVNIIKEKHEAEMLELEAKYNEYMKKDFKKARLGDQECIFELQRQKNYLQDIVTSLEKELKVSKYVNYGEGMNYMEMNWSLMDEIYKIRKKLKFVQTRVQDMETLIFVKLNKTYSPRQVQKIIKSALEPPEDVQEKCHINMENALKKAILVKEKVDLLTKKVKNIQKAMISEAAPLKKRKMRFEI</sequence>
<dbReference type="STRING" id="121224.E0W2B9"/>
<name>E0W2B9_PEDHC</name>